<evidence type="ECO:0000256" key="8">
    <source>
        <dbReference type="ARBA" id="ARBA00023133"/>
    </source>
</evidence>
<dbReference type="GO" id="GO:0006784">
    <property type="term" value="P:heme A biosynthetic process"/>
    <property type="evidence" value="ECO:0007669"/>
    <property type="project" value="InterPro"/>
</dbReference>
<organism evidence="13">
    <name type="scientific">marine metagenome</name>
    <dbReference type="NCBI Taxonomy" id="408172"/>
    <lineage>
        <taxon>unclassified sequences</taxon>
        <taxon>metagenomes</taxon>
        <taxon>ecological metagenomes</taxon>
    </lineage>
</organism>
<feature type="transmembrane region" description="Helical" evidence="12">
    <location>
        <begin position="248"/>
        <end position="269"/>
    </location>
</feature>
<evidence type="ECO:0000256" key="7">
    <source>
        <dbReference type="ARBA" id="ARBA00023004"/>
    </source>
</evidence>
<evidence type="ECO:0008006" key="14">
    <source>
        <dbReference type="Google" id="ProtNLM"/>
    </source>
</evidence>
<evidence type="ECO:0000256" key="9">
    <source>
        <dbReference type="ARBA" id="ARBA00023136"/>
    </source>
</evidence>
<feature type="transmembrane region" description="Helical" evidence="12">
    <location>
        <begin position="151"/>
        <end position="170"/>
    </location>
</feature>
<accession>A0A381XCW6</accession>
<dbReference type="PANTHER" id="PTHR35457:SF1">
    <property type="entry name" value="HEME A SYNTHASE"/>
    <property type="match status" value="1"/>
</dbReference>
<feature type="transmembrane region" description="Helical" evidence="12">
    <location>
        <begin position="59"/>
        <end position="77"/>
    </location>
</feature>
<dbReference type="Pfam" id="PF02628">
    <property type="entry name" value="COX15-CtaA"/>
    <property type="match status" value="1"/>
</dbReference>
<dbReference type="EMBL" id="UINC01014716">
    <property type="protein sequence ID" value="SVA62569.1"/>
    <property type="molecule type" value="Genomic_DNA"/>
</dbReference>
<evidence type="ECO:0000256" key="2">
    <source>
        <dbReference type="ARBA" id="ARBA00022475"/>
    </source>
</evidence>
<keyword evidence="2" id="KW-1003">Cell membrane</keyword>
<keyword evidence="8" id="KW-0350">Heme biosynthesis</keyword>
<evidence type="ECO:0000313" key="13">
    <source>
        <dbReference type="EMBL" id="SVA62569.1"/>
    </source>
</evidence>
<evidence type="ECO:0000256" key="11">
    <source>
        <dbReference type="ARBA" id="ARBA00023444"/>
    </source>
</evidence>
<name>A0A381XCW6_9ZZZZ</name>
<sequence>MFTALATLALVGIGGLVTSKGVGMAVPDWPTTYGYNMFLVPFDQWLGKFGIFEEHSHRLMASFVGFLTIGLAIWLWAKEARKWVRLLGIGALVLVVMQGILGGLRVTEINQNLGLIHGAVAQLFLILVCAIALVTSAWWQRVNVSDRAGFAALKGILVAVICLVFVQLLLGATMRHQHAGLAIWDFPLAHGQVWPATDEASVATYNENRYELQKSLHAANQLLDAQGNPKTFLASGHEILSWHVWLQMLHRLGAVATLALVVAFAVKVRRRLGHAHVFTKAGYVLLAMVVAQAGMGIWTILSNKAADVATGHVVLGAACLALSSLLLLAAKRCVFVGDGAEAAERLAKRSDGGAIDPGQAAAMAV</sequence>
<evidence type="ECO:0000256" key="5">
    <source>
        <dbReference type="ARBA" id="ARBA00022989"/>
    </source>
</evidence>
<reference evidence="13" key="1">
    <citation type="submission" date="2018-05" db="EMBL/GenBank/DDBJ databases">
        <authorList>
            <person name="Lanie J.A."/>
            <person name="Ng W.-L."/>
            <person name="Kazmierczak K.M."/>
            <person name="Andrzejewski T.M."/>
            <person name="Davidsen T.M."/>
            <person name="Wayne K.J."/>
            <person name="Tettelin H."/>
            <person name="Glass J.I."/>
            <person name="Rusch D."/>
            <person name="Podicherti R."/>
            <person name="Tsui H.-C.T."/>
            <person name="Winkler M.E."/>
        </authorList>
    </citation>
    <scope>NUCLEOTIDE SEQUENCE</scope>
</reference>
<dbReference type="InterPro" id="IPR003780">
    <property type="entry name" value="COX15/CtaA_fam"/>
</dbReference>
<proteinExistence type="predicted"/>
<keyword evidence="9 12" id="KW-0472">Membrane</keyword>
<keyword evidence="7" id="KW-0408">Iron</keyword>
<dbReference type="InterPro" id="IPR050450">
    <property type="entry name" value="COX15/CtaA_HemeA_synthase"/>
</dbReference>
<evidence type="ECO:0000256" key="10">
    <source>
        <dbReference type="ARBA" id="ARBA00023157"/>
    </source>
</evidence>
<feature type="transmembrane region" description="Helical" evidence="12">
    <location>
        <begin position="281"/>
        <end position="301"/>
    </location>
</feature>
<feature type="transmembrane region" description="Helical" evidence="12">
    <location>
        <begin position="84"/>
        <end position="104"/>
    </location>
</feature>
<evidence type="ECO:0000256" key="3">
    <source>
        <dbReference type="ARBA" id="ARBA00022692"/>
    </source>
</evidence>
<keyword evidence="5 12" id="KW-1133">Transmembrane helix</keyword>
<protein>
    <recommendedName>
        <fullName evidence="14">Cytochrome oxidase assembly protein</fullName>
    </recommendedName>
</protein>
<comment type="subcellular location">
    <subcellularLocation>
        <location evidence="1">Membrane</location>
        <topology evidence="1">Multi-pass membrane protein</topology>
    </subcellularLocation>
</comment>
<evidence type="ECO:0000256" key="1">
    <source>
        <dbReference type="ARBA" id="ARBA00004141"/>
    </source>
</evidence>
<dbReference type="GO" id="GO:0016491">
    <property type="term" value="F:oxidoreductase activity"/>
    <property type="evidence" value="ECO:0007669"/>
    <property type="project" value="UniProtKB-KW"/>
</dbReference>
<keyword evidence="6" id="KW-0560">Oxidoreductase</keyword>
<feature type="transmembrane region" description="Helical" evidence="12">
    <location>
        <begin position="313"/>
        <end position="330"/>
    </location>
</feature>
<comment type="pathway">
    <text evidence="11">Porphyrin-containing compound metabolism.</text>
</comment>
<dbReference type="AlphaFoldDB" id="A0A381XCW6"/>
<dbReference type="GO" id="GO:0046872">
    <property type="term" value="F:metal ion binding"/>
    <property type="evidence" value="ECO:0007669"/>
    <property type="project" value="UniProtKB-KW"/>
</dbReference>
<evidence type="ECO:0000256" key="6">
    <source>
        <dbReference type="ARBA" id="ARBA00023002"/>
    </source>
</evidence>
<feature type="transmembrane region" description="Helical" evidence="12">
    <location>
        <begin position="116"/>
        <end position="139"/>
    </location>
</feature>
<evidence type="ECO:0000256" key="4">
    <source>
        <dbReference type="ARBA" id="ARBA00022723"/>
    </source>
</evidence>
<gene>
    <name evidence="13" type="ORF">METZ01_LOCUS115423</name>
</gene>
<dbReference type="GO" id="GO:0016020">
    <property type="term" value="C:membrane"/>
    <property type="evidence" value="ECO:0007669"/>
    <property type="project" value="UniProtKB-SubCell"/>
</dbReference>
<keyword evidence="10" id="KW-1015">Disulfide bond</keyword>
<dbReference type="PANTHER" id="PTHR35457">
    <property type="entry name" value="HEME A SYNTHASE"/>
    <property type="match status" value="1"/>
</dbReference>
<keyword evidence="3 12" id="KW-0812">Transmembrane</keyword>
<keyword evidence="4" id="KW-0479">Metal-binding</keyword>
<evidence type="ECO:0000256" key="12">
    <source>
        <dbReference type="SAM" id="Phobius"/>
    </source>
</evidence>